<evidence type="ECO:0000313" key="3">
    <source>
        <dbReference type="Proteomes" id="UP001500954"/>
    </source>
</evidence>
<dbReference type="Pfam" id="PF04972">
    <property type="entry name" value="BON"/>
    <property type="match status" value="1"/>
</dbReference>
<reference evidence="3" key="1">
    <citation type="journal article" date="2019" name="Int. J. Syst. Evol. Microbiol.">
        <title>The Global Catalogue of Microorganisms (GCM) 10K type strain sequencing project: providing services to taxonomists for standard genome sequencing and annotation.</title>
        <authorList>
            <consortium name="The Broad Institute Genomics Platform"/>
            <consortium name="The Broad Institute Genome Sequencing Center for Infectious Disease"/>
            <person name="Wu L."/>
            <person name="Ma J."/>
        </authorList>
    </citation>
    <scope>NUCLEOTIDE SEQUENCE [LARGE SCALE GENOMIC DNA]</scope>
    <source>
        <strain evidence="3">JCM 17111</strain>
    </source>
</reference>
<organism evidence="2 3">
    <name type="scientific">Snuella lapsa</name>
    <dbReference type="NCBI Taxonomy" id="870481"/>
    <lineage>
        <taxon>Bacteria</taxon>
        <taxon>Pseudomonadati</taxon>
        <taxon>Bacteroidota</taxon>
        <taxon>Flavobacteriia</taxon>
        <taxon>Flavobacteriales</taxon>
        <taxon>Flavobacteriaceae</taxon>
        <taxon>Snuella</taxon>
    </lineage>
</organism>
<keyword evidence="3" id="KW-1185">Reference proteome</keyword>
<feature type="domain" description="BON" evidence="1">
    <location>
        <begin position="11"/>
        <end position="50"/>
    </location>
</feature>
<name>A0ABP6X5C7_9FLAO</name>
<evidence type="ECO:0000259" key="1">
    <source>
        <dbReference type="Pfam" id="PF04972"/>
    </source>
</evidence>
<sequence length="61" mass="6953">MQILFKMKMNAELQTDVQNAIKWEPLLHSAEIGVTAKNSVVSLIGEVDSYVKNEHRMPLKK</sequence>
<dbReference type="EMBL" id="BAABCY010000029">
    <property type="protein sequence ID" value="GAA3560727.1"/>
    <property type="molecule type" value="Genomic_DNA"/>
</dbReference>
<accession>A0ABP6X5C7</accession>
<dbReference type="RefSeq" id="WP_345004676.1">
    <property type="nucleotide sequence ID" value="NZ_BAABCY010000029.1"/>
</dbReference>
<protein>
    <recommendedName>
        <fullName evidence="1">BON domain-containing protein</fullName>
    </recommendedName>
</protein>
<comment type="caution">
    <text evidence="2">The sequence shown here is derived from an EMBL/GenBank/DDBJ whole genome shotgun (WGS) entry which is preliminary data.</text>
</comment>
<dbReference type="Proteomes" id="UP001500954">
    <property type="component" value="Unassembled WGS sequence"/>
</dbReference>
<evidence type="ECO:0000313" key="2">
    <source>
        <dbReference type="EMBL" id="GAA3560727.1"/>
    </source>
</evidence>
<dbReference type="InterPro" id="IPR007055">
    <property type="entry name" value="BON_dom"/>
</dbReference>
<proteinExistence type="predicted"/>
<gene>
    <name evidence="2" type="ORF">GCM10022395_09330</name>
</gene>